<dbReference type="PROSITE" id="PS51687">
    <property type="entry name" value="SAM_MT_RNA_M5U"/>
    <property type="match status" value="1"/>
</dbReference>
<dbReference type="Pfam" id="PF01938">
    <property type="entry name" value="TRAM"/>
    <property type="match status" value="1"/>
</dbReference>
<dbReference type="InterPro" id="IPR029063">
    <property type="entry name" value="SAM-dependent_MTases_sf"/>
</dbReference>
<reference evidence="7 8" key="1">
    <citation type="submission" date="2019-03" db="EMBL/GenBank/DDBJ databases">
        <title>Genome Sequencing and Assembly of Various Microbes Isolated from Alder Root Nodule.</title>
        <authorList>
            <person name="Swanson E."/>
            <person name="Sevigny J.L."/>
            <person name="Pesce C."/>
            <person name="Davis I."/>
            <person name="Kleiner V."/>
            <person name="Tisa L."/>
        </authorList>
    </citation>
    <scope>NUCLEOTIDE SEQUENCE [LARGE SCALE GENOMIC DNA]</scope>
    <source>
        <strain evidence="7 8">4R-31</strain>
    </source>
</reference>
<dbReference type="InterPro" id="IPR012340">
    <property type="entry name" value="NA-bd_OB-fold"/>
</dbReference>
<comment type="caution">
    <text evidence="7">The sequence shown here is derived from an EMBL/GenBank/DDBJ whole genome shotgun (WGS) entry which is preliminary data.</text>
</comment>
<dbReference type="PANTHER" id="PTHR11061">
    <property type="entry name" value="RNA M5U METHYLTRANSFERASE"/>
    <property type="match status" value="1"/>
</dbReference>
<dbReference type="SUPFAM" id="SSF53335">
    <property type="entry name" value="S-adenosyl-L-methionine-dependent methyltransferases"/>
    <property type="match status" value="1"/>
</dbReference>
<dbReference type="GO" id="GO:0070475">
    <property type="term" value="P:rRNA base methylation"/>
    <property type="evidence" value="ECO:0007669"/>
    <property type="project" value="TreeGrafter"/>
</dbReference>
<evidence type="ECO:0000256" key="4">
    <source>
        <dbReference type="PROSITE-ProRule" id="PRU01024"/>
    </source>
</evidence>
<dbReference type="InterPro" id="IPR010280">
    <property type="entry name" value="U5_MeTrfase_fam"/>
</dbReference>
<evidence type="ECO:0000256" key="1">
    <source>
        <dbReference type="ARBA" id="ARBA00022603"/>
    </source>
</evidence>
<feature type="binding site" evidence="4">
    <location>
        <position position="318"/>
    </location>
    <ligand>
        <name>S-adenosyl-L-methionine</name>
        <dbReference type="ChEBI" id="CHEBI:59789"/>
    </ligand>
</feature>
<dbReference type="Pfam" id="PF05958">
    <property type="entry name" value="tRNA_U5-meth_tr"/>
    <property type="match status" value="1"/>
</dbReference>
<dbReference type="Gene3D" id="2.40.50.1070">
    <property type="match status" value="1"/>
</dbReference>
<keyword evidence="8" id="KW-1185">Reference proteome</keyword>
<dbReference type="Gene3D" id="2.40.50.140">
    <property type="entry name" value="Nucleic acid-binding proteins"/>
    <property type="match status" value="1"/>
</dbReference>
<dbReference type="SUPFAM" id="SSF50249">
    <property type="entry name" value="Nucleic acid-binding proteins"/>
    <property type="match status" value="1"/>
</dbReference>
<evidence type="ECO:0000256" key="3">
    <source>
        <dbReference type="ARBA" id="ARBA00022691"/>
    </source>
</evidence>
<feature type="active site" description="Nucleophile" evidence="4">
    <location>
        <position position="434"/>
    </location>
</feature>
<organism evidence="7 8">
    <name type="scientific">Kocuria rhizophila</name>
    <dbReference type="NCBI Taxonomy" id="72000"/>
    <lineage>
        <taxon>Bacteria</taxon>
        <taxon>Bacillati</taxon>
        <taxon>Actinomycetota</taxon>
        <taxon>Actinomycetes</taxon>
        <taxon>Micrococcales</taxon>
        <taxon>Micrococcaceae</taxon>
        <taxon>Kocuria</taxon>
    </lineage>
</organism>
<evidence type="ECO:0000259" key="6">
    <source>
        <dbReference type="PROSITE" id="PS50926"/>
    </source>
</evidence>
<feature type="domain" description="TRAM" evidence="6">
    <location>
        <begin position="1"/>
        <end position="62"/>
    </location>
</feature>
<dbReference type="AlphaFoldDB" id="A0AAX2SB44"/>
<proteinExistence type="inferred from homology"/>
<evidence type="ECO:0000256" key="5">
    <source>
        <dbReference type="SAM" id="MobiDB-lite"/>
    </source>
</evidence>
<dbReference type="EMBL" id="SPNK01000004">
    <property type="protein sequence ID" value="TFI01963.1"/>
    <property type="molecule type" value="Genomic_DNA"/>
</dbReference>
<dbReference type="InterPro" id="IPR002792">
    <property type="entry name" value="TRAM_dom"/>
</dbReference>
<accession>A0AAX2SB44</accession>
<keyword evidence="3 4" id="KW-0949">S-adenosyl-L-methionine</keyword>
<dbReference type="PROSITE" id="PS50926">
    <property type="entry name" value="TRAM"/>
    <property type="match status" value="1"/>
</dbReference>
<keyword evidence="2 4" id="KW-0808">Transferase</keyword>
<evidence type="ECO:0000256" key="2">
    <source>
        <dbReference type="ARBA" id="ARBA00022679"/>
    </source>
</evidence>
<feature type="compositionally biased region" description="Basic residues" evidence="5">
    <location>
        <begin position="376"/>
        <end position="389"/>
    </location>
</feature>
<feature type="binding site" evidence="4">
    <location>
        <position position="289"/>
    </location>
    <ligand>
        <name>S-adenosyl-L-methionine</name>
        <dbReference type="ChEBI" id="CHEBI:59789"/>
    </ligand>
</feature>
<dbReference type="Proteomes" id="UP000298017">
    <property type="component" value="Unassembled WGS sequence"/>
</dbReference>
<name>A0AAX2SB44_KOCRH</name>
<feature type="region of interest" description="Disordered" evidence="5">
    <location>
        <begin position="375"/>
        <end position="402"/>
    </location>
</feature>
<dbReference type="GO" id="GO:0070041">
    <property type="term" value="F:rRNA (uridine-C5-)-methyltransferase activity"/>
    <property type="evidence" value="ECO:0007669"/>
    <property type="project" value="TreeGrafter"/>
</dbReference>
<evidence type="ECO:0000313" key="7">
    <source>
        <dbReference type="EMBL" id="TFI01963.1"/>
    </source>
</evidence>
<protein>
    <submittedName>
        <fullName evidence="7">Class I SAM-dependent RNA methyltransferase</fullName>
    </submittedName>
</protein>
<dbReference type="RefSeq" id="WP_059281046.1">
    <property type="nucleotide sequence ID" value="NZ_JAYEXM010000004.1"/>
</dbReference>
<sequence>MTDTPHTLELRLGEVAHGGHVVARTAEGRVVFVRHGLPGELARVALTDRQPDASFWRGDVVEVVDPAPGRREHHVWSRADALLAAAEGRKPVGGAEFGHADLATQRELKRRVLAEQLLHLAGHEWQGRVHPTDGETPDGTGWRTRLHLDVAADGTPGMHPHRSNELVTLQDMPLASAPIQALAPWALRVEGAERLDVSAPANGRTPLLHVSLRADADERQLDALRALLGEWGSAHGVSVTARSADHRRVATWAGTGEVLETLEWPASADTSGEAPQPLQWRVSPTGFWQIHREAPAALAGTVLAGADLRAGDTVWDLYSGAGLFTAVAARAVGESGTVFAVEGSPVTSADAAHNLAHAPHVRSVRGDVARVLTGRGGHRQGERRRRGHRAASSAGTRVPRPDVVLMDPPRAGAAKEVLAAVDQAGPRTVVYVACDPAALGRDLGRLRRRGWKVEDVTALDLYPNTHHVEAVAVLRRDA</sequence>
<dbReference type="PANTHER" id="PTHR11061:SF30">
    <property type="entry name" value="TRNA (URACIL(54)-C(5))-METHYLTRANSFERASE"/>
    <property type="match status" value="1"/>
</dbReference>
<comment type="similarity">
    <text evidence="4">Belongs to the class I-like SAM-binding methyltransferase superfamily. RNA M5U methyltransferase family.</text>
</comment>
<dbReference type="Gene3D" id="3.40.50.150">
    <property type="entry name" value="Vaccinia Virus protein VP39"/>
    <property type="match status" value="1"/>
</dbReference>
<feature type="binding site" evidence="4">
    <location>
        <position position="342"/>
    </location>
    <ligand>
        <name>S-adenosyl-L-methionine</name>
        <dbReference type="ChEBI" id="CHEBI:59789"/>
    </ligand>
</feature>
<feature type="binding site" evidence="4">
    <location>
        <position position="407"/>
    </location>
    <ligand>
        <name>S-adenosyl-L-methionine</name>
        <dbReference type="ChEBI" id="CHEBI:59789"/>
    </ligand>
</feature>
<gene>
    <name evidence="7" type="ORF">E4P33_05300</name>
</gene>
<keyword evidence="1 4" id="KW-0489">Methyltransferase</keyword>
<evidence type="ECO:0000313" key="8">
    <source>
        <dbReference type="Proteomes" id="UP000298017"/>
    </source>
</evidence>